<proteinExistence type="predicted"/>
<dbReference type="AlphaFoldDB" id="A0A8S3Q8P6"/>
<evidence type="ECO:0000256" key="1">
    <source>
        <dbReference type="SAM" id="MobiDB-lite"/>
    </source>
</evidence>
<keyword evidence="3" id="KW-1185">Reference proteome</keyword>
<accession>A0A8S3Q8P6</accession>
<dbReference type="Proteomes" id="UP000683360">
    <property type="component" value="Unassembled WGS sequence"/>
</dbReference>
<evidence type="ECO:0000313" key="2">
    <source>
        <dbReference type="EMBL" id="CAG2192385.1"/>
    </source>
</evidence>
<sequence length="235" mass="27956">MDKLDIIQKSVLSHREEQEDSITELKEKFHTFETQIIKEHDKHKKVKSNVQDETAFSLNNILDKPKDINNNDQSIFIYLNITPSKPNSPQPYKSTTRQRDQPNQTTKRYDHQYNQYSTHEDRLTNERYRNYNNNRVNNIQHQPEFPQSPRFPQSQPFNMNNSQERPPFPQPQQFNMNTSQRQPFPQTTTFNMNNNLHRTPFLQPPPVNLPPLPFYPCPWGPFNQPSNQNGFSNYP</sequence>
<reference evidence="2" key="1">
    <citation type="submission" date="2021-03" db="EMBL/GenBank/DDBJ databases">
        <authorList>
            <person name="Bekaert M."/>
        </authorList>
    </citation>
    <scope>NUCLEOTIDE SEQUENCE</scope>
</reference>
<organism evidence="2 3">
    <name type="scientific">Mytilus edulis</name>
    <name type="common">Blue mussel</name>
    <dbReference type="NCBI Taxonomy" id="6550"/>
    <lineage>
        <taxon>Eukaryota</taxon>
        <taxon>Metazoa</taxon>
        <taxon>Spiralia</taxon>
        <taxon>Lophotrochozoa</taxon>
        <taxon>Mollusca</taxon>
        <taxon>Bivalvia</taxon>
        <taxon>Autobranchia</taxon>
        <taxon>Pteriomorphia</taxon>
        <taxon>Mytilida</taxon>
        <taxon>Mytiloidea</taxon>
        <taxon>Mytilidae</taxon>
        <taxon>Mytilinae</taxon>
        <taxon>Mytilus</taxon>
    </lineage>
</organism>
<protein>
    <submittedName>
        <fullName evidence="2">Uncharacterized protein</fullName>
    </submittedName>
</protein>
<gene>
    <name evidence="2" type="ORF">MEDL_7544</name>
</gene>
<name>A0A8S3Q8P6_MYTED</name>
<evidence type="ECO:0000313" key="3">
    <source>
        <dbReference type="Proteomes" id="UP000683360"/>
    </source>
</evidence>
<feature type="compositionally biased region" description="Polar residues" evidence="1">
    <location>
        <begin position="81"/>
        <end position="109"/>
    </location>
</feature>
<comment type="caution">
    <text evidence="2">The sequence shown here is derived from an EMBL/GenBank/DDBJ whole genome shotgun (WGS) entry which is preliminary data.</text>
</comment>
<dbReference type="EMBL" id="CAJPWZ010000382">
    <property type="protein sequence ID" value="CAG2192385.1"/>
    <property type="molecule type" value="Genomic_DNA"/>
</dbReference>
<feature type="region of interest" description="Disordered" evidence="1">
    <location>
        <begin position="80"/>
        <end position="109"/>
    </location>
</feature>